<evidence type="ECO:0000313" key="2">
    <source>
        <dbReference type="EMBL" id="KAF7394631.1"/>
    </source>
</evidence>
<protein>
    <submittedName>
        <fullName evidence="2">Uncharacterized protein</fullName>
    </submittedName>
</protein>
<reference evidence="2" key="1">
    <citation type="journal article" date="2020" name="G3 (Bethesda)">
        <title>High-Quality Assemblies for Three Invasive Social Wasps from the &lt;i&gt;Vespula&lt;/i&gt; Genus.</title>
        <authorList>
            <person name="Harrop T.W.R."/>
            <person name="Guhlin J."/>
            <person name="McLaughlin G.M."/>
            <person name="Permina E."/>
            <person name="Stockwell P."/>
            <person name="Gilligan J."/>
            <person name="Le Lec M.F."/>
            <person name="Gruber M.A.M."/>
            <person name="Quinn O."/>
            <person name="Lovegrove M."/>
            <person name="Duncan E.J."/>
            <person name="Remnant E.J."/>
            <person name="Van Eeckhoven J."/>
            <person name="Graham B."/>
            <person name="Knapp R.A."/>
            <person name="Langford K.W."/>
            <person name="Kronenberg Z."/>
            <person name="Press M.O."/>
            <person name="Eacker S.M."/>
            <person name="Wilson-Rankin E.E."/>
            <person name="Purcell J."/>
            <person name="Lester P.J."/>
            <person name="Dearden P.K."/>
        </authorList>
    </citation>
    <scope>NUCLEOTIDE SEQUENCE</scope>
    <source>
        <strain evidence="2">Marl-1</strain>
    </source>
</reference>
<feature type="region of interest" description="Disordered" evidence="1">
    <location>
        <begin position="59"/>
        <end position="103"/>
    </location>
</feature>
<keyword evidence="3" id="KW-1185">Reference proteome</keyword>
<gene>
    <name evidence="2" type="ORF">HZH66_007805</name>
</gene>
<comment type="caution">
    <text evidence="2">The sequence shown here is derived from an EMBL/GenBank/DDBJ whole genome shotgun (WGS) entry which is preliminary data.</text>
</comment>
<evidence type="ECO:0000256" key="1">
    <source>
        <dbReference type="SAM" id="MobiDB-lite"/>
    </source>
</evidence>
<evidence type="ECO:0000313" key="3">
    <source>
        <dbReference type="Proteomes" id="UP000614350"/>
    </source>
</evidence>
<proteinExistence type="predicted"/>
<organism evidence="2 3">
    <name type="scientific">Vespula vulgaris</name>
    <name type="common">Yellow jacket</name>
    <name type="synonym">Wasp</name>
    <dbReference type="NCBI Taxonomy" id="7454"/>
    <lineage>
        <taxon>Eukaryota</taxon>
        <taxon>Metazoa</taxon>
        <taxon>Ecdysozoa</taxon>
        <taxon>Arthropoda</taxon>
        <taxon>Hexapoda</taxon>
        <taxon>Insecta</taxon>
        <taxon>Pterygota</taxon>
        <taxon>Neoptera</taxon>
        <taxon>Endopterygota</taxon>
        <taxon>Hymenoptera</taxon>
        <taxon>Apocrita</taxon>
        <taxon>Aculeata</taxon>
        <taxon>Vespoidea</taxon>
        <taxon>Vespidae</taxon>
        <taxon>Vespinae</taxon>
        <taxon>Vespula</taxon>
    </lineage>
</organism>
<feature type="compositionally biased region" description="Basic residues" evidence="1">
    <location>
        <begin position="73"/>
        <end position="103"/>
    </location>
</feature>
<accession>A0A834JVY8</accession>
<dbReference type="Proteomes" id="UP000614350">
    <property type="component" value="Unassembled WGS sequence"/>
</dbReference>
<sequence>MIAPVSAYAEGCGAITVRPETLLLLPLAVSPLLLENDLSGLPLTRWLLARRYLVVQSEKYRKTRSKTSQGKAKQSKAKQSKIKQSKAKQSKAKQSKAKQSKEK</sequence>
<dbReference type="AlphaFoldDB" id="A0A834JVY8"/>
<name>A0A834JVY8_VESVU</name>
<dbReference type="EMBL" id="JACSEA010000008">
    <property type="protein sequence ID" value="KAF7394631.1"/>
    <property type="molecule type" value="Genomic_DNA"/>
</dbReference>